<evidence type="ECO:0000313" key="2">
    <source>
        <dbReference type="Proteomes" id="UP000268372"/>
    </source>
</evidence>
<reference evidence="1 2" key="1">
    <citation type="submission" date="2018-11" db="EMBL/GenBank/DDBJ databases">
        <title>Flavobacterium sp. nov., YIM 102796 draft genome.</title>
        <authorList>
            <person name="Li G."/>
            <person name="Jiang Y."/>
        </authorList>
    </citation>
    <scope>NUCLEOTIDE SEQUENCE [LARGE SCALE GENOMIC DNA]</scope>
    <source>
        <strain evidence="1 2">YIM 102796</strain>
    </source>
</reference>
<dbReference type="EMBL" id="RQTJ01000018">
    <property type="protein sequence ID" value="RRA93964.1"/>
    <property type="molecule type" value="Genomic_DNA"/>
</dbReference>
<evidence type="ECO:0000313" key="1">
    <source>
        <dbReference type="EMBL" id="RRA93964.1"/>
    </source>
</evidence>
<comment type="caution">
    <text evidence="1">The sequence shown here is derived from an EMBL/GenBank/DDBJ whole genome shotgun (WGS) entry which is preliminary data.</text>
</comment>
<dbReference type="Proteomes" id="UP000268372">
    <property type="component" value="Unassembled WGS sequence"/>
</dbReference>
<dbReference type="AlphaFoldDB" id="A0A3P1AYC0"/>
<organism evidence="1 2">
    <name type="scientific">Paenimyroides viscosum</name>
    <dbReference type="NCBI Taxonomy" id="2488729"/>
    <lineage>
        <taxon>Bacteria</taxon>
        <taxon>Pseudomonadati</taxon>
        <taxon>Bacteroidota</taxon>
        <taxon>Flavobacteriia</taxon>
        <taxon>Flavobacteriales</taxon>
        <taxon>Flavobacteriaceae</taxon>
        <taxon>Paenimyroides</taxon>
    </lineage>
</organism>
<accession>A0A3P1AYC0</accession>
<name>A0A3P1AYC0_9FLAO</name>
<dbReference type="RefSeq" id="WP_124899617.1">
    <property type="nucleotide sequence ID" value="NZ_RQTJ01000018.1"/>
</dbReference>
<sequence length="172" mass="20125">MESSLTSILKINHKLIKNFSPKNVEGRFFINETEHGLDVKIEKDVKDITDCIFSIKLNFPLISYEINLWSKEEDGYLINITRNNENTTIYKQEYNVLTSENIHILNKNFKYVVSFDKVELVHFINKKLYDLELNTMAIMNIPNVSKIKGILNKEFTNLCFYSCGNTLFLTIK</sequence>
<protein>
    <submittedName>
        <fullName evidence="1">Uncharacterized protein</fullName>
    </submittedName>
</protein>
<proteinExistence type="predicted"/>
<gene>
    <name evidence="1" type="ORF">EG242_09280</name>
</gene>
<keyword evidence="2" id="KW-1185">Reference proteome</keyword>